<dbReference type="AlphaFoldDB" id="A0A9P9FCM4"/>
<reference evidence="1" key="1">
    <citation type="journal article" date="2021" name="Nat. Commun.">
        <title>Genetic determinants of endophytism in the Arabidopsis root mycobiome.</title>
        <authorList>
            <person name="Mesny F."/>
            <person name="Miyauchi S."/>
            <person name="Thiergart T."/>
            <person name="Pickel B."/>
            <person name="Atanasova L."/>
            <person name="Karlsson M."/>
            <person name="Huettel B."/>
            <person name="Barry K.W."/>
            <person name="Haridas S."/>
            <person name="Chen C."/>
            <person name="Bauer D."/>
            <person name="Andreopoulos W."/>
            <person name="Pangilinan J."/>
            <person name="LaButti K."/>
            <person name="Riley R."/>
            <person name="Lipzen A."/>
            <person name="Clum A."/>
            <person name="Drula E."/>
            <person name="Henrissat B."/>
            <person name="Kohler A."/>
            <person name="Grigoriev I.V."/>
            <person name="Martin F.M."/>
            <person name="Hacquard S."/>
        </authorList>
    </citation>
    <scope>NUCLEOTIDE SEQUENCE</scope>
    <source>
        <strain evidence="1">MPI-CAGE-AT-0021</strain>
    </source>
</reference>
<gene>
    <name evidence="1" type="ORF">B0J13DRAFT_116071</name>
</gene>
<accession>A0A9P9FCM4</accession>
<protein>
    <submittedName>
        <fullName evidence="1">Uncharacterized protein</fullName>
    </submittedName>
</protein>
<proteinExistence type="predicted"/>
<evidence type="ECO:0000313" key="2">
    <source>
        <dbReference type="Proteomes" id="UP000717696"/>
    </source>
</evidence>
<evidence type="ECO:0000313" key="1">
    <source>
        <dbReference type="EMBL" id="KAH7159902.1"/>
    </source>
</evidence>
<sequence length="202" mass="23293">MASLHDLSISNKVWRSRWYGELRDALSLSFGWLQGKKTHEQTPGRRALARGWLDRTYMTAMMTTIWATQSCPWLAVFDQLGTNHPLKRGLVVCTYAGGAQYLEHPRILLSPAYANLLRSIPDMCQTSANRRRRSRSRSSTALGCKRLTTYIITLSIRCYHEQRIRGDQNRNQNRNRSKESRSRRPLWNINTAGRILIRADSG</sequence>
<name>A0A9P9FCM4_9HYPO</name>
<dbReference type="Proteomes" id="UP000717696">
    <property type="component" value="Unassembled WGS sequence"/>
</dbReference>
<comment type="caution">
    <text evidence="1">The sequence shown here is derived from an EMBL/GenBank/DDBJ whole genome shotgun (WGS) entry which is preliminary data.</text>
</comment>
<dbReference type="EMBL" id="JAGMUU010000002">
    <property type="protein sequence ID" value="KAH7159902.1"/>
    <property type="molecule type" value="Genomic_DNA"/>
</dbReference>
<organism evidence="1 2">
    <name type="scientific">Dactylonectria estremocensis</name>
    <dbReference type="NCBI Taxonomy" id="1079267"/>
    <lineage>
        <taxon>Eukaryota</taxon>
        <taxon>Fungi</taxon>
        <taxon>Dikarya</taxon>
        <taxon>Ascomycota</taxon>
        <taxon>Pezizomycotina</taxon>
        <taxon>Sordariomycetes</taxon>
        <taxon>Hypocreomycetidae</taxon>
        <taxon>Hypocreales</taxon>
        <taxon>Nectriaceae</taxon>
        <taxon>Dactylonectria</taxon>
    </lineage>
</organism>
<keyword evidence="2" id="KW-1185">Reference proteome</keyword>